<dbReference type="STRING" id="1912961.BU204_25680"/>
<dbReference type="PANTHER" id="PTHR38460">
    <property type="entry name" value="TAUTOMERASE YOLI-RELATED"/>
    <property type="match status" value="1"/>
</dbReference>
<dbReference type="InterPro" id="IPR037479">
    <property type="entry name" value="Tauto_MSAD"/>
</dbReference>
<evidence type="ECO:0000313" key="2">
    <source>
        <dbReference type="Proteomes" id="UP000185596"/>
    </source>
</evidence>
<protein>
    <submittedName>
        <fullName evidence="1">Tautomerase family protein</fullName>
    </submittedName>
</protein>
<gene>
    <name evidence="1" type="ORF">BU204_25680</name>
</gene>
<comment type="caution">
    <text evidence="1">The sequence shown here is derived from an EMBL/GenBank/DDBJ whole genome shotgun (WGS) entry which is preliminary data.</text>
</comment>
<keyword evidence="2" id="KW-1185">Reference proteome</keyword>
<dbReference type="SUPFAM" id="SSF55331">
    <property type="entry name" value="Tautomerase/MIF"/>
    <property type="match status" value="1"/>
</dbReference>
<organism evidence="1 2">
    <name type="scientific">Actinophytocola xanthii</name>
    <dbReference type="NCBI Taxonomy" id="1912961"/>
    <lineage>
        <taxon>Bacteria</taxon>
        <taxon>Bacillati</taxon>
        <taxon>Actinomycetota</taxon>
        <taxon>Actinomycetes</taxon>
        <taxon>Pseudonocardiales</taxon>
        <taxon>Pseudonocardiaceae</taxon>
    </lineage>
</organism>
<proteinExistence type="predicted"/>
<reference evidence="1 2" key="1">
    <citation type="submission" date="2016-12" db="EMBL/GenBank/DDBJ databases">
        <title>The draft genome sequence of Actinophytocola sp. 11-183.</title>
        <authorList>
            <person name="Wang W."/>
            <person name="Yuan L."/>
        </authorList>
    </citation>
    <scope>NUCLEOTIDE SEQUENCE [LARGE SCALE GENOMIC DNA]</scope>
    <source>
        <strain evidence="1 2">11-183</strain>
    </source>
</reference>
<evidence type="ECO:0000313" key="1">
    <source>
        <dbReference type="EMBL" id="OLF14685.1"/>
    </source>
</evidence>
<dbReference type="Gene3D" id="3.30.429.10">
    <property type="entry name" value="Macrophage Migration Inhibitory Factor"/>
    <property type="match status" value="1"/>
</dbReference>
<name>A0A1Q8CJZ2_9PSEU</name>
<dbReference type="EMBL" id="MSIE01000050">
    <property type="protein sequence ID" value="OLF14685.1"/>
    <property type="molecule type" value="Genomic_DNA"/>
</dbReference>
<dbReference type="PANTHER" id="PTHR38460:SF1">
    <property type="entry name" value="TAUTOMERASE YOLI-RELATED"/>
    <property type="match status" value="1"/>
</dbReference>
<dbReference type="Pfam" id="PF14552">
    <property type="entry name" value="Tautomerase_2"/>
    <property type="match status" value="1"/>
</dbReference>
<dbReference type="InterPro" id="IPR014347">
    <property type="entry name" value="Tautomerase/MIF_sf"/>
</dbReference>
<dbReference type="RefSeq" id="WP_075128322.1">
    <property type="nucleotide sequence ID" value="NZ_MSIE01000050.1"/>
</dbReference>
<dbReference type="OrthoDB" id="9804765at2"/>
<sequence>MPLVQIHALRRPGRDLTALGDAVHQAMTETIDVPADDLFQVLHQHDPGHLRYHPGYLGIERDDDVVFVAITMRAGRTVEQKRALYRRITELAAERAGIEPRNVLVTITENQLCDWSFGDGVAQLVAGERQP</sequence>
<dbReference type="AlphaFoldDB" id="A0A1Q8CJZ2"/>
<dbReference type="Proteomes" id="UP000185596">
    <property type="component" value="Unassembled WGS sequence"/>
</dbReference>
<accession>A0A1Q8CJZ2</accession>